<dbReference type="AlphaFoldDB" id="A0A4Z2BTY2"/>
<feature type="region of interest" description="Disordered" evidence="1">
    <location>
        <begin position="293"/>
        <end position="314"/>
    </location>
</feature>
<feature type="region of interest" description="Disordered" evidence="1">
    <location>
        <begin position="686"/>
        <end position="833"/>
    </location>
</feature>
<dbReference type="EMBL" id="SWLE01000010">
    <property type="protein sequence ID" value="TNM95549.1"/>
    <property type="molecule type" value="Genomic_DNA"/>
</dbReference>
<proteinExistence type="predicted"/>
<evidence type="ECO:0000313" key="3">
    <source>
        <dbReference type="Proteomes" id="UP000516260"/>
    </source>
</evidence>
<dbReference type="Proteomes" id="UP000516260">
    <property type="component" value="Chromosome 18"/>
</dbReference>
<feature type="region of interest" description="Disordered" evidence="1">
    <location>
        <begin position="37"/>
        <end position="76"/>
    </location>
</feature>
<protein>
    <submittedName>
        <fullName evidence="2">Uncharacterized protein</fullName>
    </submittedName>
</protein>
<feature type="compositionally biased region" description="Polar residues" evidence="1">
    <location>
        <begin position="303"/>
        <end position="313"/>
    </location>
</feature>
<feature type="region of interest" description="Disordered" evidence="1">
    <location>
        <begin position="552"/>
        <end position="579"/>
    </location>
</feature>
<feature type="compositionally biased region" description="Low complexity" evidence="1">
    <location>
        <begin position="736"/>
        <end position="747"/>
    </location>
</feature>
<comment type="caution">
    <text evidence="2">The sequence shown here is derived from an EMBL/GenBank/DDBJ whole genome shotgun (WGS) entry which is preliminary data.</text>
</comment>
<sequence length="833" mass="90918">MAPTMEGRHTVLLLYAPIHELSNISLYFPKRRAPSYRYKNRAPRPETASKDHGRAEVHLTGSKQRGQSSRSSDSLLDAQRATKGAVAELCWLAEEHRQLLADLLSLCKVCAKNVRMGNQDGRLQEYVEGQEAHFRGQALSGGYSHAVAPDNKRTAPKSKRLKKLGGKRPDGAEDFSQIKVKKKVLSEASSAELPSKNGDSNVDDKLAKRGQGVRPLTHASDSSVTGSYIGVASGPILPMEEPFQISKESWDFMEDNRAFDPDMDFCNDFSEYDGELGYGSSFCSLMEGLNRRESGSNLRPVKSSDSSGETSGNVKAARQVFGERGNAGARVVAKVQEVDGRVQHVSRTSPVTGGPAVVHSGTWKREGNKLPEGLRLPLSHTNEPYPQSKSHARSPASPSLTGVFSSSFPASNSLQSMSPMLSPLSSKQESPQLNHRILVLSDKDAEHEQDTDEPQLFSVDRNGNKRTATRLDLNLGRRPSNAKWTSSSNSTTTDDSLLRQDDIWMLDGDEPQEPTRRAQRPDHLDFLRITPPEDDIIGDTPYCPKLERMAEVTSPTDSEDRTPRRLQAVWPPPKPRDEEEKVGLKYTEADPSQDVHDATLLLGAPKSWCGTSHPGVKRSLPGILAKDESDYELRIFEVRGEHAVTVSRLEEVIARMRRDRTYNAGQVRPEVCDVAVSTADDPVLKSSRTVSIQTDRETFIKSPDGTGRPRSEPHPGPSQKAQPGRHWTEPEGRGSTGSASSAATPTSPIRPPWTSAAASSPSAGQHGSTTTTPTPTATPRWRSTTTTAAASASRFTWSRTASPSPSSRLWTTTSATDGGLRPNAGEGPAETHH</sequence>
<accession>A0A4Z2BTY2</accession>
<feature type="compositionally biased region" description="Low complexity" evidence="1">
    <location>
        <begin position="485"/>
        <end position="495"/>
    </location>
</feature>
<feature type="compositionally biased region" description="Polar residues" evidence="1">
    <location>
        <begin position="803"/>
        <end position="816"/>
    </location>
</feature>
<feature type="region of interest" description="Disordered" evidence="1">
    <location>
        <begin position="444"/>
        <end position="496"/>
    </location>
</feature>
<keyword evidence="3" id="KW-1185">Reference proteome</keyword>
<reference evidence="2 3" key="1">
    <citation type="submission" date="2019-04" db="EMBL/GenBank/DDBJ databases">
        <title>The sequence and de novo assembly of Takifugu bimaculatus genome using PacBio and Hi-C technologies.</title>
        <authorList>
            <person name="Xu P."/>
            <person name="Liu B."/>
            <person name="Zhou Z."/>
        </authorList>
    </citation>
    <scope>NUCLEOTIDE SEQUENCE [LARGE SCALE GENOMIC DNA]</scope>
    <source>
        <strain evidence="2">TB-2018</strain>
        <tissue evidence="2">Muscle</tissue>
    </source>
</reference>
<organism evidence="2 3">
    <name type="scientific">Takifugu bimaculatus</name>
    <dbReference type="NCBI Taxonomy" id="433685"/>
    <lineage>
        <taxon>Eukaryota</taxon>
        <taxon>Metazoa</taxon>
        <taxon>Chordata</taxon>
        <taxon>Craniata</taxon>
        <taxon>Vertebrata</taxon>
        <taxon>Euteleostomi</taxon>
        <taxon>Actinopterygii</taxon>
        <taxon>Neopterygii</taxon>
        <taxon>Teleostei</taxon>
        <taxon>Neoteleostei</taxon>
        <taxon>Acanthomorphata</taxon>
        <taxon>Eupercaria</taxon>
        <taxon>Tetraodontiformes</taxon>
        <taxon>Tetradontoidea</taxon>
        <taxon>Tetraodontidae</taxon>
        <taxon>Takifugu</taxon>
    </lineage>
</organism>
<gene>
    <name evidence="2" type="ORF">fugu_016632</name>
</gene>
<feature type="compositionally biased region" description="Low complexity" evidence="1">
    <location>
        <begin position="755"/>
        <end position="802"/>
    </location>
</feature>
<feature type="compositionally biased region" description="Basic and acidic residues" evidence="1">
    <location>
        <begin position="43"/>
        <end position="57"/>
    </location>
</feature>
<feature type="compositionally biased region" description="Basic residues" evidence="1">
    <location>
        <begin position="154"/>
        <end position="166"/>
    </location>
</feature>
<feature type="compositionally biased region" description="Polar residues" evidence="1">
    <location>
        <begin position="379"/>
        <end position="389"/>
    </location>
</feature>
<feature type="region of interest" description="Disordered" evidence="1">
    <location>
        <begin position="140"/>
        <end position="172"/>
    </location>
</feature>
<evidence type="ECO:0000256" key="1">
    <source>
        <dbReference type="SAM" id="MobiDB-lite"/>
    </source>
</evidence>
<name>A0A4Z2BTY2_9TELE</name>
<feature type="compositionally biased region" description="Low complexity" evidence="1">
    <location>
        <begin position="61"/>
        <end position="76"/>
    </location>
</feature>
<evidence type="ECO:0000313" key="2">
    <source>
        <dbReference type="EMBL" id="TNM95549.1"/>
    </source>
</evidence>
<feature type="region of interest" description="Disordered" evidence="1">
    <location>
        <begin position="346"/>
        <end position="403"/>
    </location>
</feature>